<evidence type="ECO:0000313" key="1">
    <source>
        <dbReference type="EMBL" id="UQY44963.1"/>
    </source>
</evidence>
<dbReference type="EMBL" id="CP082904">
    <property type="protein sequence ID" value="UQY44963.1"/>
    <property type="molecule type" value="Genomic_DNA"/>
</dbReference>
<evidence type="ECO:0008006" key="3">
    <source>
        <dbReference type="Google" id="ProtNLM"/>
    </source>
</evidence>
<organism evidence="1 2">
    <name type="scientific">Mixta hanseatica</name>
    <dbReference type="NCBI Taxonomy" id="2872648"/>
    <lineage>
        <taxon>Bacteria</taxon>
        <taxon>Pseudomonadati</taxon>
        <taxon>Pseudomonadota</taxon>
        <taxon>Gammaproteobacteria</taxon>
        <taxon>Enterobacterales</taxon>
        <taxon>Erwiniaceae</taxon>
        <taxon>Mixta</taxon>
    </lineage>
</organism>
<name>A0ABY4RCC0_9GAMM</name>
<evidence type="ECO:0000313" key="2">
    <source>
        <dbReference type="Proteomes" id="UP001056635"/>
    </source>
</evidence>
<dbReference type="RefSeq" id="WP_249893545.1">
    <property type="nucleotide sequence ID" value="NZ_CP082904.1"/>
</dbReference>
<accession>A0ABY4RCC0</accession>
<dbReference type="Proteomes" id="UP001056635">
    <property type="component" value="Chromosome"/>
</dbReference>
<sequence>MDIVIIVYAAPPVLGGGYCPSPSVFSFHPPEENFIKALSAQLKEENMSWQAHLDDTYSDIDKLMYKAKALVCAPGLQYQFRTRGFDKSRILYLTTMEYFYSDTRRVIEMLRKVMTPTY</sequence>
<keyword evidence="2" id="KW-1185">Reference proteome</keyword>
<gene>
    <name evidence="1" type="ORF">K6958_04540</name>
</gene>
<protein>
    <recommendedName>
        <fullName evidence="3">Nitrogen fixation protein NifS</fullName>
    </recommendedName>
</protein>
<reference evidence="1" key="1">
    <citation type="submission" date="2021-09" db="EMBL/GenBank/DDBJ databases">
        <title>First case of bloodstream infection caused by Mixta hanseatica sp. nov., a member of the Erwiniaceae family.</title>
        <authorList>
            <person name="Both A."/>
            <person name="Huang J."/>
            <person name="Wenzel P."/>
            <person name="Aepfelbacher M."/>
            <person name="Rohde H."/>
            <person name="Christner M."/>
            <person name="Hentschke M."/>
        </authorList>
    </citation>
    <scope>NUCLEOTIDE SEQUENCE</scope>
    <source>
        <strain evidence="1">X22927</strain>
    </source>
</reference>
<proteinExistence type="predicted"/>